<feature type="chain" id="PRO_5040989323" evidence="5">
    <location>
        <begin position="20"/>
        <end position="379"/>
    </location>
</feature>
<dbReference type="PANTHER" id="PTHR42852:SF6">
    <property type="entry name" value="THIOL:DISULFIDE INTERCHANGE PROTEIN DSBE"/>
    <property type="match status" value="1"/>
</dbReference>
<comment type="subcellular location">
    <subcellularLocation>
        <location evidence="1">Cell envelope</location>
    </subcellularLocation>
</comment>
<dbReference type="CDD" id="cd02966">
    <property type="entry name" value="TlpA_like_family"/>
    <property type="match status" value="1"/>
</dbReference>
<keyword evidence="2" id="KW-0201">Cytochrome c-type biogenesis</keyword>
<dbReference type="Pfam" id="PF00578">
    <property type="entry name" value="AhpC-TSA"/>
    <property type="match status" value="1"/>
</dbReference>
<accession>A0A9X1X1S2</accession>
<reference evidence="7" key="1">
    <citation type="submission" date="2022-04" db="EMBL/GenBank/DDBJ databases">
        <title>Mucilaginibacter sp. RS28 isolated from freshwater.</title>
        <authorList>
            <person name="Ko S.-R."/>
        </authorList>
    </citation>
    <scope>NUCLEOTIDE SEQUENCE</scope>
    <source>
        <strain evidence="7">RS28</strain>
    </source>
</reference>
<dbReference type="Proteomes" id="UP001139450">
    <property type="component" value="Unassembled WGS sequence"/>
</dbReference>
<organism evidence="7 8">
    <name type="scientific">Mucilaginibacter straminoryzae</name>
    <dbReference type="NCBI Taxonomy" id="2932774"/>
    <lineage>
        <taxon>Bacteria</taxon>
        <taxon>Pseudomonadati</taxon>
        <taxon>Bacteroidota</taxon>
        <taxon>Sphingobacteriia</taxon>
        <taxon>Sphingobacteriales</taxon>
        <taxon>Sphingobacteriaceae</taxon>
        <taxon>Mucilaginibacter</taxon>
    </lineage>
</organism>
<dbReference type="PROSITE" id="PS51352">
    <property type="entry name" value="THIOREDOXIN_2"/>
    <property type="match status" value="1"/>
</dbReference>
<dbReference type="GO" id="GO:0030313">
    <property type="term" value="C:cell envelope"/>
    <property type="evidence" value="ECO:0007669"/>
    <property type="project" value="UniProtKB-SubCell"/>
</dbReference>
<sequence length="379" mass="41891">MKNSISFLLLGILPALCLAQPKSNFSITGHIGNLNAPAKAYIDYMDNGVSHEDSVKISNGTFTFTGHVSGISYARMAVDHDGGGKMKAVYTGDVAYFYFGKENVKITSKDSLSNAVFTGSKVYDEYVAYNKIIGGTAMQLAKNANADFAKGTPEQQKDSLYLKAVDARYRQNMANRTARQFQYAKDNPNSYFGLVALSESIGDKFDPAKVEAVYNALNPELRKTDVGKELEQRIYAAKNISVGSVAPVFTQTDVNGKPLKLSDLRGKYVLIDFWASWCSPCRAENPNLIKQYKIYKDKGFEILSVSLDSYKDKWTDAIRKDGMPWLHVSDLKGWNNAVGRLYGIRAVPQSFLIDKNGKIIAVNLRGEALGKKLAEVFGE</sequence>
<dbReference type="Gene3D" id="3.40.30.10">
    <property type="entry name" value="Glutaredoxin"/>
    <property type="match status" value="1"/>
</dbReference>
<dbReference type="GO" id="GO:0017004">
    <property type="term" value="P:cytochrome complex assembly"/>
    <property type="evidence" value="ECO:0007669"/>
    <property type="project" value="UniProtKB-KW"/>
</dbReference>
<evidence type="ECO:0000313" key="7">
    <source>
        <dbReference type="EMBL" id="MCJ8209574.1"/>
    </source>
</evidence>
<dbReference type="Pfam" id="PF14289">
    <property type="entry name" value="DUF4369"/>
    <property type="match status" value="1"/>
</dbReference>
<comment type="caution">
    <text evidence="7">The sequence shown here is derived from an EMBL/GenBank/DDBJ whole genome shotgun (WGS) entry which is preliminary data.</text>
</comment>
<dbReference type="PANTHER" id="PTHR42852">
    <property type="entry name" value="THIOL:DISULFIDE INTERCHANGE PROTEIN DSBE"/>
    <property type="match status" value="1"/>
</dbReference>
<dbReference type="GO" id="GO:0016209">
    <property type="term" value="F:antioxidant activity"/>
    <property type="evidence" value="ECO:0007669"/>
    <property type="project" value="InterPro"/>
</dbReference>
<dbReference type="InterPro" id="IPR013766">
    <property type="entry name" value="Thioredoxin_domain"/>
</dbReference>
<keyword evidence="3" id="KW-1015">Disulfide bond</keyword>
<gene>
    <name evidence="7" type="ORF">MUY27_07625</name>
</gene>
<dbReference type="AlphaFoldDB" id="A0A9X1X1S2"/>
<proteinExistence type="predicted"/>
<name>A0A9X1X1S2_9SPHI</name>
<protein>
    <submittedName>
        <fullName evidence="7">AhpC/TSA family protein</fullName>
    </submittedName>
</protein>
<dbReference type="InterPro" id="IPR050553">
    <property type="entry name" value="Thioredoxin_ResA/DsbE_sf"/>
</dbReference>
<feature type="signal peptide" evidence="5">
    <location>
        <begin position="1"/>
        <end position="19"/>
    </location>
</feature>
<evidence type="ECO:0000256" key="4">
    <source>
        <dbReference type="ARBA" id="ARBA00023284"/>
    </source>
</evidence>
<keyword evidence="4" id="KW-0676">Redox-active center</keyword>
<evidence type="ECO:0000259" key="6">
    <source>
        <dbReference type="PROSITE" id="PS51352"/>
    </source>
</evidence>
<evidence type="ECO:0000256" key="3">
    <source>
        <dbReference type="ARBA" id="ARBA00023157"/>
    </source>
</evidence>
<dbReference type="InterPro" id="IPR000866">
    <property type="entry name" value="AhpC/TSA"/>
</dbReference>
<dbReference type="EMBL" id="JALJEJ010000003">
    <property type="protein sequence ID" value="MCJ8209574.1"/>
    <property type="molecule type" value="Genomic_DNA"/>
</dbReference>
<evidence type="ECO:0000256" key="1">
    <source>
        <dbReference type="ARBA" id="ARBA00004196"/>
    </source>
</evidence>
<keyword evidence="5" id="KW-0732">Signal</keyword>
<dbReference type="InterPro" id="IPR036249">
    <property type="entry name" value="Thioredoxin-like_sf"/>
</dbReference>
<dbReference type="InterPro" id="IPR025380">
    <property type="entry name" value="DUF4369"/>
</dbReference>
<evidence type="ECO:0000313" key="8">
    <source>
        <dbReference type="Proteomes" id="UP001139450"/>
    </source>
</evidence>
<evidence type="ECO:0000256" key="5">
    <source>
        <dbReference type="SAM" id="SignalP"/>
    </source>
</evidence>
<evidence type="ECO:0000256" key="2">
    <source>
        <dbReference type="ARBA" id="ARBA00022748"/>
    </source>
</evidence>
<feature type="domain" description="Thioredoxin" evidence="6">
    <location>
        <begin position="240"/>
        <end position="379"/>
    </location>
</feature>
<dbReference type="SUPFAM" id="SSF52833">
    <property type="entry name" value="Thioredoxin-like"/>
    <property type="match status" value="1"/>
</dbReference>
<dbReference type="GO" id="GO:0016491">
    <property type="term" value="F:oxidoreductase activity"/>
    <property type="evidence" value="ECO:0007669"/>
    <property type="project" value="InterPro"/>
</dbReference>
<dbReference type="RefSeq" id="WP_245129410.1">
    <property type="nucleotide sequence ID" value="NZ_JALJEJ010000003.1"/>
</dbReference>
<keyword evidence="8" id="KW-1185">Reference proteome</keyword>